<comment type="caution">
    <text evidence="1">The sequence shown here is derived from an EMBL/GenBank/DDBJ whole genome shotgun (WGS) entry which is preliminary data.</text>
</comment>
<proteinExistence type="predicted"/>
<dbReference type="EMBL" id="MLJW01000247">
    <property type="protein sequence ID" value="OIQ91829.1"/>
    <property type="molecule type" value="Genomic_DNA"/>
</dbReference>
<name>A0A1J5RUW1_9ZZZZ</name>
<accession>A0A1J5RUW1</accession>
<gene>
    <name evidence="1" type="ORF">GALL_262000</name>
</gene>
<dbReference type="AlphaFoldDB" id="A0A1J5RUW1"/>
<sequence>MAISDTSLMLTVSSSMAAAVAALDSAWLRVATLISLAATDNSLDSLASTSVLASMLRTIPASRSCIVPRVASRLPGWSLDDTMRRVRSPLANPSACSAAIAGSPPIWRCTLRLIVQPSVPSTAAITARNRSDFNAACLNSASTSSMYTPVASHQPQGWNTLAYATFGIGSLEPALGNR</sequence>
<reference evidence="1" key="1">
    <citation type="submission" date="2016-10" db="EMBL/GenBank/DDBJ databases">
        <title>Sequence of Gallionella enrichment culture.</title>
        <authorList>
            <person name="Poehlein A."/>
            <person name="Muehling M."/>
            <person name="Daniel R."/>
        </authorList>
    </citation>
    <scope>NUCLEOTIDE SEQUENCE</scope>
</reference>
<evidence type="ECO:0000313" key="1">
    <source>
        <dbReference type="EMBL" id="OIQ91829.1"/>
    </source>
</evidence>
<protein>
    <submittedName>
        <fullName evidence="1">Uncharacterized protein</fullName>
    </submittedName>
</protein>
<organism evidence="1">
    <name type="scientific">mine drainage metagenome</name>
    <dbReference type="NCBI Taxonomy" id="410659"/>
    <lineage>
        <taxon>unclassified sequences</taxon>
        <taxon>metagenomes</taxon>
        <taxon>ecological metagenomes</taxon>
    </lineage>
</organism>